<organism evidence="1 2">
    <name type="scientific">Phyllostomus discolor</name>
    <name type="common">pale spear-nosed bat</name>
    <dbReference type="NCBI Taxonomy" id="89673"/>
    <lineage>
        <taxon>Eukaryota</taxon>
        <taxon>Metazoa</taxon>
        <taxon>Chordata</taxon>
        <taxon>Craniata</taxon>
        <taxon>Vertebrata</taxon>
        <taxon>Euteleostomi</taxon>
        <taxon>Mammalia</taxon>
        <taxon>Eutheria</taxon>
        <taxon>Laurasiatheria</taxon>
        <taxon>Chiroptera</taxon>
        <taxon>Yangochiroptera</taxon>
        <taxon>Phyllostomidae</taxon>
        <taxon>Phyllostominae</taxon>
        <taxon>Phyllostomus</taxon>
    </lineage>
</organism>
<accession>A0A833ZW27</accession>
<proteinExistence type="predicted"/>
<dbReference type="EMBL" id="JABVXQ010000007">
    <property type="protein sequence ID" value="KAF6099857.1"/>
    <property type="molecule type" value="Genomic_DNA"/>
</dbReference>
<evidence type="ECO:0000313" key="1">
    <source>
        <dbReference type="EMBL" id="KAF6099857.1"/>
    </source>
</evidence>
<reference evidence="1 2" key="1">
    <citation type="journal article" date="2020" name="Nature">
        <title>Six reference-quality genomes reveal evolution of bat adaptations.</title>
        <authorList>
            <person name="Jebb D."/>
            <person name="Huang Z."/>
            <person name="Pippel M."/>
            <person name="Hughes G.M."/>
            <person name="Lavrichenko K."/>
            <person name="Devanna P."/>
            <person name="Winkler S."/>
            <person name="Jermiin L.S."/>
            <person name="Skirmuntt E.C."/>
            <person name="Katzourakis A."/>
            <person name="Burkitt-Gray L."/>
            <person name="Ray D.A."/>
            <person name="Sullivan K.A.M."/>
            <person name="Roscito J.G."/>
            <person name="Kirilenko B.M."/>
            <person name="Davalos L.M."/>
            <person name="Corthals A.P."/>
            <person name="Power M.L."/>
            <person name="Jones G."/>
            <person name="Ransome R.D."/>
            <person name="Dechmann D.K.N."/>
            <person name="Locatelli A.G."/>
            <person name="Puechmaille S.J."/>
            <person name="Fedrigo O."/>
            <person name="Jarvis E.D."/>
            <person name="Hiller M."/>
            <person name="Vernes S.C."/>
            <person name="Myers E.W."/>
            <person name="Teeling E.C."/>
        </authorList>
    </citation>
    <scope>NUCLEOTIDE SEQUENCE [LARGE SCALE GENOMIC DNA]</scope>
    <source>
        <strain evidence="1">Bat1K_MPI-CBG_1</strain>
    </source>
</reference>
<evidence type="ECO:0000313" key="2">
    <source>
        <dbReference type="Proteomes" id="UP000664940"/>
    </source>
</evidence>
<name>A0A833ZW27_9CHIR</name>
<protein>
    <submittedName>
        <fullName evidence="1">Uncharacterized protein</fullName>
    </submittedName>
</protein>
<comment type="caution">
    <text evidence="1">The sequence shown here is derived from an EMBL/GenBank/DDBJ whole genome shotgun (WGS) entry which is preliminary data.</text>
</comment>
<gene>
    <name evidence="1" type="ORF">HJG60_011584</name>
</gene>
<dbReference type="Proteomes" id="UP000664940">
    <property type="component" value="Unassembled WGS sequence"/>
</dbReference>
<dbReference type="AlphaFoldDB" id="A0A833ZW27"/>
<sequence length="130" mass="14356">MTFSEVSKATCEMVPGINLEVLEETAFNFWPLHCLPRPRTEPMPRGRDAQACTPAPASECPPSSSCSYTAITAPSSGCQNHLCEVSPGKEVMGRRKEMWLAHPRPLQVMTPQTPTHFQAGPYLPLLSWLC</sequence>